<evidence type="ECO:0000256" key="1">
    <source>
        <dbReference type="ARBA" id="ARBA00004141"/>
    </source>
</evidence>
<keyword evidence="3" id="KW-1133">Transmembrane helix</keyword>
<evidence type="ECO:0000256" key="3">
    <source>
        <dbReference type="ARBA" id="ARBA00022989"/>
    </source>
</evidence>
<comment type="subcellular location">
    <subcellularLocation>
        <location evidence="1">Membrane</location>
        <topology evidence="1">Multi-pass membrane protein</topology>
    </subcellularLocation>
</comment>
<organism evidence="6">
    <name type="scientific">Streptomyces althioticus</name>
    <dbReference type="NCBI Taxonomy" id="83380"/>
    <lineage>
        <taxon>Bacteria</taxon>
        <taxon>Bacillati</taxon>
        <taxon>Actinomycetota</taxon>
        <taxon>Actinomycetes</taxon>
        <taxon>Kitasatosporales</taxon>
        <taxon>Streptomycetaceae</taxon>
        <taxon>Streptomyces</taxon>
        <taxon>Streptomyces althioticus group</taxon>
    </lineage>
</organism>
<evidence type="ECO:0000256" key="2">
    <source>
        <dbReference type="ARBA" id="ARBA00022692"/>
    </source>
</evidence>
<accession>A0ABZ1XZA7</accession>
<evidence type="ECO:0000313" key="6">
    <source>
        <dbReference type="EMBL" id="WUU52523.1"/>
    </source>
</evidence>
<keyword evidence="2" id="KW-0812">Transmembrane</keyword>
<reference evidence="6" key="1">
    <citation type="submission" date="2022-10" db="EMBL/GenBank/DDBJ databases">
        <title>The complete genomes of actinobacterial strains from the NBC collection.</title>
        <authorList>
            <person name="Joergensen T.S."/>
            <person name="Alvarez Arevalo M."/>
            <person name="Sterndorff E.B."/>
            <person name="Faurdal D."/>
            <person name="Vuksanovic O."/>
            <person name="Mourched A.-S."/>
            <person name="Charusanti P."/>
            <person name="Shaw S."/>
            <person name="Blin K."/>
            <person name="Weber T."/>
        </authorList>
    </citation>
    <scope>NUCLEOTIDE SEQUENCE [LARGE SCALE GENOMIC DNA]</scope>
    <source>
        <strain evidence="6">NBC 01686</strain>
    </source>
</reference>
<keyword evidence="4" id="KW-0472">Membrane</keyword>
<dbReference type="SUPFAM" id="SSF161098">
    <property type="entry name" value="MetI-like"/>
    <property type="match status" value="1"/>
</dbReference>
<protein>
    <submittedName>
        <fullName evidence="6">Sugar ABC transporter permease</fullName>
    </submittedName>
</protein>
<dbReference type="EMBL" id="CP109207">
    <property type="protein sequence ID" value="WUU52523.1"/>
    <property type="molecule type" value="Genomic_DNA"/>
</dbReference>
<name>A0ABZ1XZA7_9ACTN</name>
<feature type="compositionally biased region" description="Polar residues" evidence="5">
    <location>
        <begin position="134"/>
        <end position="145"/>
    </location>
</feature>
<feature type="region of interest" description="Disordered" evidence="5">
    <location>
        <begin position="128"/>
        <end position="176"/>
    </location>
</feature>
<dbReference type="Gene3D" id="1.10.3720.10">
    <property type="entry name" value="MetI-like"/>
    <property type="match status" value="1"/>
</dbReference>
<dbReference type="RefSeq" id="WP_191879993.1">
    <property type="nucleotide sequence ID" value="NZ_CP109207.1"/>
</dbReference>
<evidence type="ECO:0000256" key="5">
    <source>
        <dbReference type="SAM" id="MobiDB-lite"/>
    </source>
</evidence>
<proteinExistence type="predicted"/>
<evidence type="ECO:0000256" key="4">
    <source>
        <dbReference type="ARBA" id="ARBA00023136"/>
    </source>
</evidence>
<sequence>MPDADRHRHAMLFPFDHACREGGKAVPAPALCLLFFVYPVIQTVQYPLTERDGHSAEYADVGLRSFTRLATGDDTFTSAAGNNLTLTVTVNLAQTALGRLLARWLIRTTRAPTLLRAVRLDPLQSVVRPGARSHGQTAVRQSPRSTAGAPPESLPVGPSACTGPAPGRQPLADVASMAEKREHAVVVHYGTPAAHLPGGYVGGVQVPVPGRD</sequence>
<dbReference type="InterPro" id="IPR035906">
    <property type="entry name" value="MetI-like_sf"/>
</dbReference>
<gene>
    <name evidence="6" type="ORF">OIE82_04975</name>
</gene>